<dbReference type="AlphaFoldDB" id="A0AAP0HSB2"/>
<name>A0AAP0HSB2_9MAGN</name>
<evidence type="ECO:0000313" key="1">
    <source>
        <dbReference type="EMBL" id="KAK9094771.1"/>
    </source>
</evidence>
<keyword evidence="2" id="KW-1185">Reference proteome</keyword>
<reference evidence="1 2" key="1">
    <citation type="submission" date="2024-01" db="EMBL/GenBank/DDBJ databases">
        <title>Genome assemblies of Stephania.</title>
        <authorList>
            <person name="Yang L."/>
        </authorList>
    </citation>
    <scope>NUCLEOTIDE SEQUENCE [LARGE SCALE GENOMIC DNA]</scope>
    <source>
        <strain evidence="1">JXDWG</strain>
        <tissue evidence="1">Leaf</tissue>
    </source>
</reference>
<gene>
    <name evidence="1" type="ORF">Scep_026240</name>
</gene>
<accession>A0AAP0HSB2</accession>
<dbReference type="EMBL" id="JBBNAG010000011">
    <property type="protein sequence ID" value="KAK9094771.1"/>
    <property type="molecule type" value="Genomic_DNA"/>
</dbReference>
<protein>
    <submittedName>
        <fullName evidence="1">Uncharacterized protein</fullName>
    </submittedName>
</protein>
<proteinExistence type="predicted"/>
<evidence type="ECO:0000313" key="2">
    <source>
        <dbReference type="Proteomes" id="UP001419268"/>
    </source>
</evidence>
<organism evidence="1 2">
    <name type="scientific">Stephania cephalantha</name>
    <dbReference type="NCBI Taxonomy" id="152367"/>
    <lineage>
        <taxon>Eukaryota</taxon>
        <taxon>Viridiplantae</taxon>
        <taxon>Streptophyta</taxon>
        <taxon>Embryophyta</taxon>
        <taxon>Tracheophyta</taxon>
        <taxon>Spermatophyta</taxon>
        <taxon>Magnoliopsida</taxon>
        <taxon>Ranunculales</taxon>
        <taxon>Menispermaceae</taxon>
        <taxon>Menispermoideae</taxon>
        <taxon>Cissampelideae</taxon>
        <taxon>Stephania</taxon>
    </lineage>
</organism>
<sequence>MYGLVLNLEDKVRNKFGGTLGIVVGLWMDSLRKTAGFQNKGIWGACERGLD</sequence>
<dbReference type="Proteomes" id="UP001419268">
    <property type="component" value="Unassembled WGS sequence"/>
</dbReference>
<comment type="caution">
    <text evidence="1">The sequence shown here is derived from an EMBL/GenBank/DDBJ whole genome shotgun (WGS) entry which is preliminary data.</text>
</comment>